<dbReference type="PROSITE" id="PS50227">
    <property type="entry name" value="G_PROTEIN_RECEP_F2_3"/>
    <property type="match status" value="1"/>
</dbReference>
<comment type="caution">
    <text evidence="3">The sequence shown here is derived from an EMBL/GenBank/DDBJ whole genome shotgun (WGS) entry which is preliminary data.</text>
</comment>
<organism evidence="3 4">
    <name type="scientific">Amphibalanus amphitrite</name>
    <name type="common">Striped barnacle</name>
    <name type="synonym">Balanus amphitrite</name>
    <dbReference type="NCBI Taxonomy" id="1232801"/>
    <lineage>
        <taxon>Eukaryota</taxon>
        <taxon>Metazoa</taxon>
        <taxon>Ecdysozoa</taxon>
        <taxon>Arthropoda</taxon>
        <taxon>Crustacea</taxon>
        <taxon>Multicrustacea</taxon>
        <taxon>Cirripedia</taxon>
        <taxon>Thoracica</taxon>
        <taxon>Thoracicalcarea</taxon>
        <taxon>Balanomorpha</taxon>
        <taxon>Balanoidea</taxon>
        <taxon>Balanidae</taxon>
        <taxon>Amphibalaninae</taxon>
        <taxon>Amphibalanus</taxon>
    </lineage>
</organism>
<gene>
    <name evidence="3" type="primary">Pdfr_0</name>
    <name evidence="3" type="ORF">FJT64_009023</name>
</gene>
<proteinExistence type="predicted"/>
<dbReference type="EMBL" id="VIIS01001774">
    <property type="protein sequence ID" value="KAF0293056.1"/>
    <property type="molecule type" value="Genomic_DNA"/>
</dbReference>
<evidence type="ECO:0000256" key="1">
    <source>
        <dbReference type="SAM" id="MobiDB-lite"/>
    </source>
</evidence>
<dbReference type="PROSITE" id="PS00649">
    <property type="entry name" value="G_PROTEIN_RECEP_F2_1"/>
    <property type="match status" value="1"/>
</dbReference>
<sequence length="188" mass="20463">MTRAGAGSPSEYRRRSPLSRRRSLPSVGVGGSGPPELLSRLPSVLIGGGETGGPTDRAGIPEHQLTDELQLPDELQLSEEDLQLLQLPDHQLDVLLQQLQAAEPANGSRWSAAATTSERRRQCDEQGAGPPPPNHCRLTWDEALCWPESPPGTLVLLPCFKEFRGIIYPKGGNSKCRGFVEREHSENA</sequence>
<dbReference type="Proteomes" id="UP000440578">
    <property type="component" value="Unassembled WGS sequence"/>
</dbReference>
<keyword evidence="3" id="KW-0675">Receptor</keyword>
<feature type="region of interest" description="Disordered" evidence="1">
    <location>
        <begin position="103"/>
        <end position="134"/>
    </location>
</feature>
<dbReference type="Gene3D" id="4.10.1240.10">
    <property type="entry name" value="GPCR, family 2, extracellular hormone receptor domain"/>
    <property type="match status" value="1"/>
</dbReference>
<dbReference type="OrthoDB" id="6022368at2759"/>
<dbReference type="InterPro" id="IPR001879">
    <property type="entry name" value="GPCR_2_extracellular_dom"/>
</dbReference>
<evidence type="ECO:0000313" key="3">
    <source>
        <dbReference type="EMBL" id="KAF0293056.1"/>
    </source>
</evidence>
<dbReference type="Pfam" id="PF02793">
    <property type="entry name" value="HRM"/>
    <property type="match status" value="1"/>
</dbReference>
<feature type="domain" description="G-protein coupled receptors family 2 profile 1" evidence="2">
    <location>
        <begin position="122"/>
        <end position="188"/>
    </location>
</feature>
<evidence type="ECO:0000313" key="4">
    <source>
        <dbReference type="Proteomes" id="UP000440578"/>
    </source>
</evidence>
<dbReference type="InterPro" id="IPR017983">
    <property type="entry name" value="GPCR_2_secretin-like_CS"/>
</dbReference>
<dbReference type="InterPro" id="IPR036445">
    <property type="entry name" value="GPCR_2_extracell_dom_sf"/>
</dbReference>
<reference evidence="3 4" key="1">
    <citation type="submission" date="2019-07" db="EMBL/GenBank/DDBJ databases">
        <title>Draft genome assembly of a fouling barnacle, Amphibalanus amphitrite (Darwin, 1854): The first reference genome for Thecostraca.</title>
        <authorList>
            <person name="Kim W."/>
        </authorList>
    </citation>
    <scope>NUCLEOTIDE SEQUENCE [LARGE SCALE GENOMIC DNA]</scope>
    <source>
        <strain evidence="3">SNU_AA5</strain>
        <tissue evidence="3">Soma without cirri and trophi</tissue>
    </source>
</reference>
<dbReference type="GO" id="GO:0004930">
    <property type="term" value="F:G protein-coupled receptor activity"/>
    <property type="evidence" value="ECO:0007669"/>
    <property type="project" value="InterPro"/>
</dbReference>
<dbReference type="SUPFAM" id="SSF111418">
    <property type="entry name" value="Hormone receptor domain"/>
    <property type="match status" value="1"/>
</dbReference>
<keyword evidence="4" id="KW-1185">Reference proteome</keyword>
<feature type="region of interest" description="Disordered" evidence="1">
    <location>
        <begin position="1"/>
        <end position="61"/>
    </location>
</feature>
<name>A0A6A4VF16_AMPAM</name>
<protein>
    <submittedName>
        <fullName evidence="3">PDF receptor</fullName>
    </submittedName>
</protein>
<dbReference type="GO" id="GO:0016020">
    <property type="term" value="C:membrane"/>
    <property type="evidence" value="ECO:0007669"/>
    <property type="project" value="InterPro"/>
</dbReference>
<dbReference type="AlphaFoldDB" id="A0A6A4VF16"/>
<accession>A0A6A4VF16</accession>
<evidence type="ECO:0000259" key="2">
    <source>
        <dbReference type="PROSITE" id="PS50227"/>
    </source>
</evidence>